<keyword evidence="1" id="KW-0175">Coiled coil</keyword>
<evidence type="ECO:0000256" key="2">
    <source>
        <dbReference type="SAM" id="MobiDB-lite"/>
    </source>
</evidence>
<feature type="region of interest" description="Disordered" evidence="2">
    <location>
        <begin position="232"/>
        <end position="254"/>
    </location>
</feature>
<accession>A0A8D2ISV7</accession>
<dbReference type="AlphaFoldDB" id="A0A8D2ISV7"/>
<feature type="domain" description="REM-1" evidence="4">
    <location>
        <begin position="102"/>
        <end position="186"/>
    </location>
</feature>
<keyword evidence="3" id="KW-1133">Transmembrane helix</keyword>
<dbReference type="InterPro" id="IPR011072">
    <property type="entry name" value="HR1_rho-bd"/>
</dbReference>
<dbReference type="SUPFAM" id="SSF49562">
    <property type="entry name" value="C2 domain (Calcium/lipid-binding domain, CaLB)"/>
    <property type="match status" value="1"/>
</dbReference>
<dbReference type="PROSITE" id="PS51860">
    <property type="entry name" value="REM_1"/>
    <property type="match status" value="1"/>
</dbReference>
<dbReference type="OMA" id="QERCARI"/>
<dbReference type="Ensembl" id="ENSVKKT00000002121.1">
    <property type="protein sequence ID" value="ENSVKKP00000002056.1"/>
    <property type="gene ID" value="ENSVKKG00000001663.1"/>
</dbReference>
<keyword evidence="6" id="KW-1185">Reference proteome</keyword>
<dbReference type="InterPro" id="IPR036274">
    <property type="entry name" value="HR1_rpt_sf"/>
</dbReference>
<keyword evidence="3" id="KW-0812">Transmembrane</keyword>
<evidence type="ECO:0000259" key="4">
    <source>
        <dbReference type="PROSITE" id="PS51860"/>
    </source>
</evidence>
<dbReference type="SMART" id="SM00742">
    <property type="entry name" value="Hr1"/>
    <property type="match status" value="3"/>
</dbReference>
<proteinExistence type="predicted"/>
<evidence type="ECO:0000313" key="5">
    <source>
        <dbReference type="Ensembl" id="ENSVKKP00000002056.1"/>
    </source>
</evidence>
<name>A0A8D2ISV7_VARKO</name>
<dbReference type="GO" id="GO:0007165">
    <property type="term" value="P:signal transduction"/>
    <property type="evidence" value="ECO:0007669"/>
    <property type="project" value="InterPro"/>
</dbReference>
<keyword evidence="3" id="KW-0472">Membrane</keyword>
<dbReference type="Gene3D" id="1.10.287.160">
    <property type="entry name" value="HR1 repeat"/>
    <property type="match status" value="3"/>
</dbReference>
<dbReference type="Proteomes" id="UP000694545">
    <property type="component" value="Unplaced"/>
</dbReference>
<dbReference type="InterPro" id="IPR035892">
    <property type="entry name" value="C2_domain_sf"/>
</dbReference>
<reference evidence="5" key="1">
    <citation type="submission" date="2025-08" db="UniProtKB">
        <authorList>
            <consortium name="Ensembl"/>
        </authorList>
    </citation>
    <scope>IDENTIFICATION</scope>
</reference>
<evidence type="ECO:0000313" key="6">
    <source>
        <dbReference type="Proteomes" id="UP000694545"/>
    </source>
</evidence>
<evidence type="ECO:0000256" key="3">
    <source>
        <dbReference type="SAM" id="Phobius"/>
    </source>
</evidence>
<protein>
    <recommendedName>
        <fullName evidence="4">REM-1 domain-containing protein</fullName>
    </recommendedName>
</protein>
<dbReference type="SUPFAM" id="SSF46585">
    <property type="entry name" value="HR1 repeat"/>
    <property type="match status" value="3"/>
</dbReference>
<evidence type="ECO:0000256" key="1">
    <source>
        <dbReference type="PROSITE-ProRule" id="PRU01207"/>
    </source>
</evidence>
<sequence>WELSRVKGELLKGELVVGSPTLETFRKKLGSHPSGMRQQGVDPRLVGRAIQKEQRIKEGAENMLRATADKRSLARVGDILTSSSRRLERLQERCARIAAPESLTCPRIPSGRSPNPALRRSEEALKKQLHLEMRVKKGAEAMTQMYSNTAKERKLLAAAQQMLQDSKSRIEVIRMQIVKVSQAGGNRSPTAPLELRLEELRHRLRVEAAVAEGARNIVKLLGGQRLQDKKALAEVGRRPQRATEGVSWPGGNSEEVASNIPGAEPGTLEVRLLGCQDLLERGPGPFPSGQCDARSWQPRRPQILGRTWVPDPRGVSLSRGAAEVLAVLKIDNKTVGQTSWGPVCSQSWDQTFTVELDKGRELEVSVYWRDWRGLCAVKFVRLEDFLDNERHSMPLALEPQGTLFAEVNNSCSAQGCFSAGKAFLRASQMSLNVAAWGRLMLSLLPPCSSLNTLSPPPRAHSPVEPPPTQYFSGGEGGLFGGSLLVVAFLVSHFSSLYFCF</sequence>
<dbReference type="Pfam" id="PF02185">
    <property type="entry name" value="HR1"/>
    <property type="match status" value="2"/>
</dbReference>
<reference evidence="5" key="2">
    <citation type="submission" date="2025-09" db="UniProtKB">
        <authorList>
            <consortium name="Ensembl"/>
        </authorList>
    </citation>
    <scope>IDENTIFICATION</scope>
</reference>
<feature type="transmembrane region" description="Helical" evidence="3">
    <location>
        <begin position="478"/>
        <end position="499"/>
    </location>
</feature>
<organism evidence="5 6">
    <name type="scientific">Varanus komodoensis</name>
    <name type="common">Komodo dragon</name>
    <dbReference type="NCBI Taxonomy" id="61221"/>
    <lineage>
        <taxon>Eukaryota</taxon>
        <taxon>Metazoa</taxon>
        <taxon>Chordata</taxon>
        <taxon>Craniata</taxon>
        <taxon>Vertebrata</taxon>
        <taxon>Euteleostomi</taxon>
        <taxon>Lepidosauria</taxon>
        <taxon>Squamata</taxon>
        <taxon>Bifurcata</taxon>
        <taxon>Unidentata</taxon>
        <taxon>Episquamata</taxon>
        <taxon>Toxicofera</taxon>
        <taxon>Anguimorpha</taxon>
        <taxon>Paleoanguimorpha</taxon>
        <taxon>Varanoidea</taxon>
        <taxon>Varanidae</taxon>
        <taxon>Varanus</taxon>
    </lineage>
</organism>